<keyword evidence="1" id="KW-0732">Signal</keyword>
<feature type="signal peptide" evidence="1">
    <location>
        <begin position="1"/>
        <end position="31"/>
    </location>
</feature>
<reference key="1">
    <citation type="submission" date="2010-11" db="EMBL/GenBank/DDBJ databases">
        <title>Complete sequence of Caldicellulosiruptor kronotskyensis 2002.</title>
        <authorList>
            <consortium name="US DOE Joint Genome Institute"/>
            <person name="Lucas S."/>
            <person name="Copeland A."/>
            <person name="Lapidus A."/>
            <person name="Cheng J.-F."/>
            <person name="Bruce D."/>
            <person name="Goodwin L."/>
            <person name="Pitluck S."/>
            <person name="Davenport K."/>
            <person name="Detter J.C."/>
            <person name="Han C."/>
            <person name="Tapia R."/>
            <person name="Land M."/>
            <person name="Hauser L."/>
            <person name="Jeffries C."/>
            <person name="Kyrpides N."/>
            <person name="Ivanova N."/>
            <person name="Mikhailova N."/>
            <person name="Blumer-Schuette S.E."/>
            <person name="Kelly R.M."/>
            <person name="Woyke T."/>
        </authorList>
    </citation>
    <scope>NUCLEOTIDE SEQUENCE</scope>
    <source>
        <strain>2002</strain>
    </source>
</reference>
<dbReference type="AlphaFoldDB" id="E4SHT3"/>
<organism evidence="2 3">
    <name type="scientific">Caldicellulosiruptor kronotskyensis (strain DSM 18902 / VKM B-2412 / 2002)</name>
    <dbReference type="NCBI Taxonomy" id="632348"/>
    <lineage>
        <taxon>Bacteria</taxon>
        <taxon>Bacillati</taxon>
        <taxon>Bacillota</taxon>
        <taxon>Bacillota incertae sedis</taxon>
        <taxon>Caldicellulosiruptorales</taxon>
        <taxon>Caldicellulosiruptoraceae</taxon>
        <taxon>Caldicellulosiruptor</taxon>
    </lineage>
</organism>
<dbReference type="HOGENOM" id="CLU_303988_0_0_9"/>
<dbReference type="PATRIC" id="fig|632348.3.peg.2648"/>
<protein>
    <submittedName>
        <fullName evidence="2">Uncharacterized protein</fullName>
    </submittedName>
</protein>
<dbReference type="OrthoDB" id="1817605at2"/>
<dbReference type="Proteomes" id="UP000006835">
    <property type="component" value="Chromosome"/>
</dbReference>
<proteinExistence type="predicted"/>
<sequence length="982" mass="112887">MKNKTKKVINIIVILALLTNLCISNTAAVYADTKSTTTQSSNTQAANINKVGRTVVYKINSINPNELNKVINDFNSKYGYLDLEDTIIIEFSGDYLFDLINDCLEYNNITIHYGASKGASNLYSHEVLDKKYGAMKTAISSTSINAFVRYKKSNGKYRYVYVDSNSPFWFNITDKDFYKYFNVKEDSTFRSPESKRIFYSKDFFSLNPIGQYFSDRLKIAPLNGYSFIYQGKMYICGLESAYNFFKDFLSQPSENLRDLPFDTTESAEGFKIAISQALQSTGIYYTETFLEIANIWDGQIPYLIQTLKEIRQKAKELTKGCKDLVDAGFELEKFFMFEVKYDYKWLEEGVSTVTAEKIKSDNEWNTEKGKKYAWRKSPLMGIWNFRYGICSEYARLAEVLGFYMGLNTLYTYSWDLDHAWYVHDIYGLHWSSDTLGTTTDHILTPVTILTIGHHMDNKPLINEFLEWHTPRGFINLLKTNRSFAEKLFRKLVDESGILTMYSPMVFLNNDPNYDFRDKNGMWAPSPYYSELCRRVGLFALFPKFKEPPIKVTSIDQVLKDLDSRSMSDYEVRNYYILPQDLYKKEPKSLEEAKQVPINILRKILNYVTVKTGKDYDSLEINNSLDYWTPFKLNSYARFNLYDSAADGSRYFVYISYVFPYVDLYILVKPVFRKEGIAYGIYIGKLPKSGSLSSIDNKFMDDYVKNIPIYRANLAESDLIFKLLTVEDEPIVDKFDVVVREGDTFKINVSQRYGMLNTKFNYIIVSEDNVNTLSQGKISEANSQVSEIKHLGNFTFKALKPGTIKIIPVYEDEQLLLDLGKSLLQFSPDIKSNYSNVDWLNNHFVFKLDNGLISTLVNNPCTTWGFTNEEKIANSVWFYTTHPFYDEARSWHTVFPTMSIRVKVLPSSKAYFKTNKIIAKVGSTVALPIATTGSGAKYKIVVSNPNIVEIKNNNSAKIKSKGTVKLTIINSNGSKSECIIEVK</sequence>
<gene>
    <name evidence="2" type="ordered locus">Calkro_2501</name>
</gene>
<evidence type="ECO:0000313" key="2">
    <source>
        <dbReference type="EMBL" id="ADQ47308.1"/>
    </source>
</evidence>
<evidence type="ECO:0000256" key="1">
    <source>
        <dbReference type="SAM" id="SignalP"/>
    </source>
</evidence>
<dbReference type="EMBL" id="CP002330">
    <property type="protein sequence ID" value="ADQ47308.1"/>
    <property type="molecule type" value="Genomic_DNA"/>
</dbReference>
<evidence type="ECO:0000313" key="3">
    <source>
        <dbReference type="Proteomes" id="UP000006835"/>
    </source>
</evidence>
<name>E4SHT3_CALK2</name>
<feature type="chain" id="PRO_5003187205" evidence="1">
    <location>
        <begin position="32"/>
        <end position="982"/>
    </location>
</feature>
<accession>E4SHT3</accession>
<dbReference type="RefSeq" id="WP_013431373.1">
    <property type="nucleotide sequence ID" value="NC_014720.1"/>
</dbReference>
<keyword evidence="3" id="KW-1185">Reference proteome</keyword>
<reference evidence="2 3" key="2">
    <citation type="journal article" date="2011" name="J. Bacteriol.">
        <title>Complete genome sequences for the anaerobic, extremely thermophilic plant biomass-degrading bacteria Caldicellulosiruptor hydrothermalis, Caldicellulosiruptor kristjanssonii, Caldicellulosiruptor kronotskyensis, Caldicellulosiruptor owensenis, and Caldicellulosiruptor lactoaceticus.</title>
        <authorList>
            <person name="Blumer-Schuette S.E."/>
            <person name="Ozdemir I."/>
            <person name="Mistry D."/>
            <person name="Lucas S."/>
            <person name="Lapidus A."/>
            <person name="Cheng J.F."/>
            <person name="Goodwin L.A."/>
            <person name="Pitluck S."/>
            <person name="Land M.L."/>
            <person name="Hauser L.J."/>
            <person name="Woyke T."/>
            <person name="Mikhailova N."/>
            <person name="Pati A."/>
            <person name="Kyrpides N.C."/>
            <person name="Ivanova N."/>
            <person name="Detter J.C."/>
            <person name="Walston-Davenport K."/>
            <person name="Han S."/>
            <person name="Adams M.W."/>
            <person name="Kelly R.M."/>
        </authorList>
    </citation>
    <scope>NUCLEOTIDE SEQUENCE [LARGE SCALE GENOMIC DNA]</scope>
    <source>
        <strain evidence="3">DSM 18902 / VKM B-2412 / 2002</strain>
    </source>
</reference>
<dbReference type="KEGG" id="ckn:Calkro_2501"/>